<sequence>MLIEGLLLVILFVYIIYNYRRTLNYDNIFKINKHEIDKSIKSITTLINKNENDIKESKDSLNNILSTLDDCIKTSDSNYEEKIGVLKALHARTPYTYSLNISSNEQGLKLKPKKESFVKGFYVCSINIINKNNIVIKSIDSPFNITFDTISSTLEANIHNNKIAHNSKDTPAIYSKYDNIYVYIENVFMLSNKNEYFIELIFARSFSYDAEYMWKITILDSLKIFPTDNNNNDVYFELYKNINHKRILVKSNNLNLGEWQLNCIIQRSRVNQI</sequence>
<proteinExistence type="predicted"/>
<name>A0A9C7C925_9VIRU</name>
<accession>A0A9C7C925</accession>
<dbReference type="EMBL" id="LC738879">
    <property type="protein sequence ID" value="BDT62936.1"/>
    <property type="molecule type" value="Genomic_DNA"/>
</dbReference>
<organism evidence="1">
    <name type="scientific">Trachysalambria curvirostris majanivirus</name>
    <dbReference type="NCBI Taxonomy" id="2984281"/>
    <lineage>
        <taxon>Viruses</taxon>
        <taxon>Viruses incertae sedis</taxon>
        <taxon>Naldaviricetes</taxon>
        <taxon>Nimaviridae</taxon>
    </lineage>
</organism>
<evidence type="ECO:0000313" key="1">
    <source>
        <dbReference type="EMBL" id="BDT62936.1"/>
    </source>
</evidence>
<reference evidence="1" key="1">
    <citation type="submission" date="2022-10" db="EMBL/GenBank/DDBJ databases">
        <title>Genome sequences of endogenous nimaviruses in decapod crustaceans.</title>
        <authorList>
            <person name="Kawato S."/>
            <person name="Nozaki R."/>
            <person name="Kondo H."/>
            <person name="Hirono I."/>
        </authorList>
    </citation>
    <scope>NUCLEOTIDE SEQUENCE</scope>
    <source>
        <strain evidence="1">Ube2021</strain>
    </source>
</reference>
<protein>
    <submittedName>
        <fullName evidence="1">Uncharacterized protein</fullName>
    </submittedName>
</protein>